<proteinExistence type="predicted"/>
<dbReference type="Gene3D" id="2.60.120.1130">
    <property type="match status" value="1"/>
</dbReference>
<reference evidence="3 4" key="1">
    <citation type="submission" date="2020-04" db="EMBL/GenBank/DDBJ databases">
        <title>Hymenobacter polaris sp. nov., isolated from Arctic soil.</title>
        <authorList>
            <person name="Dahal R.H."/>
        </authorList>
    </citation>
    <scope>NUCLEOTIDE SEQUENCE [LARGE SCALE GENOMIC DNA]</scope>
    <source>
        <strain evidence="3 4">RP-2-7</strain>
    </source>
</reference>
<evidence type="ECO:0000259" key="2">
    <source>
        <dbReference type="Pfam" id="PF12969"/>
    </source>
</evidence>
<keyword evidence="1" id="KW-0732">Signal</keyword>
<feature type="chain" id="PRO_5030637168" evidence="1">
    <location>
        <begin position="28"/>
        <end position="683"/>
    </location>
</feature>
<dbReference type="Pfam" id="PF12969">
    <property type="entry name" value="DUF3857"/>
    <property type="match status" value="1"/>
</dbReference>
<organism evidence="3 4">
    <name type="scientific">Hymenobacter polaris</name>
    <dbReference type="NCBI Taxonomy" id="2682546"/>
    <lineage>
        <taxon>Bacteria</taxon>
        <taxon>Pseudomonadati</taxon>
        <taxon>Bacteroidota</taxon>
        <taxon>Cytophagia</taxon>
        <taxon>Cytophagales</taxon>
        <taxon>Hymenobacteraceae</taxon>
        <taxon>Hymenobacter</taxon>
    </lineage>
</organism>
<dbReference type="EMBL" id="JABBGH010000002">
    <property type="protein sequence ID" value="NML66687.1"/>
    <property type="molecule type" value="Genomic_DNA"/>
</dbReference>
<accession>A0A7Y0FN87</accession>
<evidence type="ECO:0000313" key="3">
    <source>
        <dbReference type="EMBL" id="NML66687.1"/>
    </source>
</evidence>
<dbReference type="AlphaFoldDB" id="A0A7Y0FN87"/>
<dbReference type="InterPro" id="IPR024618">
    <property type="entry name" value="DUF3857"/>
</dbReference>
<comment type="caution">
    <text evidence="3">The sequence shown here is derived from an EMBL/GenBank/DDBJ whole genome shotgun (WGS) entry which is preliminary data.</text>
</comment>
<keyword evidence="4" id="KW-1185">Reference proteome</keyword>
<gene>
    <name evidence="3" type="ORF">HHL22_15880</name>
</gene>
<dbReference type="Gene3D" id="2.60.40.3140">
    <property type="match status" value="1"/>
</dbReference>
<feature type="signal peptide" evidence="1">
    <location>
        <begin position="1"/>
        <end position="27"/>
    </location>
</feature>
<dbReference type="Proteomes" id="UP000559626">
    <property type="component" value="Unassembled WGS sequence"/>
</dbReference>
<sequence length="683" mass="75884">MNTTLLALWRRWALPMALGLLAGPALAQSKQPAPIKFGQPDPADFEAKNFVADSGAAAVVLCDYGTTRFGSPTGEMRVIHERLVRLKILKKAGYDYATVEVPLYHREGDAEKLSNLRGFTYVRGADGKLVRTKLEAANIFVEKRTDRVTIQKFTLPAVQEGAVVEYAYTVTSSFLSDCPDWEFQRDIPTRWSEYRTTLPRFYRYKFLFHGYQPLAVNEEGAGSVQLILAHHTGMSGAFDSGSSGISVNTEDHRWVVRDAPAVRSEPFITTPADYVTRIDCELAGEQWPQQEYRDLTETWGKMNELLRRHQSFGQVLEHDNFLQASVEPLTLRYPDFGERALAVRELVLKNVKYDGANRLFTETPLKRTWEQHRGTSADVNLLLLAALRQAGLSAEPLILSTRTHGRVVQEYPQLDQFNYVVALVALPDGKELLLDATEPLLPAGVLPRRCLSRLGHTVPRQGEGRWVDLAPGASYVHFQDVKMALDAQGNLTSQVQNQFGGYAGLETRGKLSELGEKKFITELASQHPSCEIPAYTFEGVADLNKALGLRYTLHQTAATPGTAQELFVSPLAVFGEGSNPFKLATRNFPVDFGMTQQEIISLTLTLPPGYVAELPKPAVLVLPGQGGRYVYSASSPAPGTVQLMSRLTLDKPVYTPEEYHALRELYRQMLAKQAEALVVKKAG</sequence>
<protein>
    <submittedName>
        <fullName evidence="3">DUF3857 domain-containing protein</fullName>
    </submittedName>
</protein>
<evidence type="ECO:0000256" key="1">
    <source>
        <dbReference type="SAM" id="SignalP"/>
    </source>
</evidence>
<evidence type="ECO:0000313" key="4">
    <source>
        <dbReference type="Proteomes" id="UP000559626"/>
    </source>
</evidence>
<dbReference type="Gene3D" id="3.10.620.30">
    <property type="match status" value="1"/>
</dbReference>
<name>A0A7Y0FN87_9BACT</name>
<feature type="domain" description="DUF3857" evidence="2">
    <location>
        <begin position="84"/>
        <end position="212"/>
    </location>
</feature>
<dbReference type="RefSeq" id="WP_169532317.1">
    <property type="nucleotide sequence ID" value="NZ_JABBGH010000002.1"/>
</dbReference>